<gene>
    <name evidence="1" type="ORF">SAMN04489765_0129</name>
</gene>
<sequence>MTTIEAPINDTTRDVFHAAIALDEMFVDRRYQRDLDERRARKIGADWDRRLVGIIDVSDRGEGEDPRYAVVNGQHRYAAASHSGKASHLVAVVHTGLTLEEEAALFRDLDATTKKLSVWDRWKARRAAGDHTVVGIDRIAEGFGFRVMQGGNPAYLTCLSTLERTYQDDPQFLSQTLELITDVWPDDAAATKAGIVRGLFEIVRTERCDSGRLADTLSDVTPSQVHARAVDSTKTYGGQQWQAVVRVIVHLYNKSGRSKVHVAEVLE</sequence>
<dbReference type="Proteomes" id="UP000183053">
    <property type="component" value="Unassembled WGS sequence"/>
</dbReference>
<protein>
    <recommendedName>
        <fullName evidence="3">ParB-like nuclease domain-containing protein</fullName>
    </recommendedName>
</protein>
<dbReference type="AlphaFoldDB" id="A0A1H1AAL8"/>
<name>A0A1H1AAL8_9ACTN</name>
<dbReference type="OrthoDB" id="4545778at2"/>
<dbReference type="STRING" id="47312.SAMN04489765_0129"/>
<proteinExistence type="predicted"/>
<keyword evidence="2" id="KW-1185">Reference proteome</keyword>
<reference evidence="2" key="1">
    <citation type="submission" date="2016-10" db="EMBL/GenBank/DDBJ databases">
        <authorList>
            <person name="Varghese N."/>
            <person name="Submissions S."/>
        </authorList>
    </citation>
    <scope>NUCLEOTIDE SEQUENCE [LARGE SCALE GENOMIC DNA]</scope>
    <source>
        <strain evidence="2">DSM 44142</strain>
    </source>
</reference>
<organism evidence="1 2">
    <name type="scientific">Tsukamurella pulmonis</name>
    <dbReference type="NCBI Taxonomy" id="47312"/>
    <lineage>
        <taxon>Bacteria</taxon>
        <taxon>Bacillati</taxon>
        <taxon>Actinomycetota</taxon>
        <taxon>Actinomycetes</taxon>
        <taxon>Mycobacteriales</taxon>
        <taxon>Tsukamurellaceae</taxon>
        <taxon>Tsukamurella</taxon>
    </lineage>
</organism>
<evidence type="ECO:0000313" key="1">
    <source>
        <dbReference type="EMBL" id="SDQ36620.1"/>
    </source>
</evidence>
<dbReference type="InterPro" id="IPR046681">
    <property type="entry name" value="DUF6551"/>
</dbReference>
<accession>A0A1H1AAL8</accession>
<evidence type="ECO:0000313" key="2">
    <source>
        <dbReference type="Proteomes" id="UP000183053"/>
    </source>
</evidence>
<evidence type="ECO:0008006" key="3">
    <source>
        <dbReference type="Google" id="ProtNLM"/>
    </source>
</evidence>
<dbReference type="RefSeq" id="WP_068563712.1">
    <property type="nucleotide sequence ID" value="NZ_FNLF01000002.1"/>
</dbReference>
<dbReference type="EMBL" id="FNLF01000002">
    <property type="protein sequence ID" value="SDQ36620.1"/>
    <property type="molecule type" value="Genomic_DNA"/>
</dbReference>
<dbReference type="Pfam" id="PF20188">
    <property type="entry name" value="DUF6551"/>
    <property type="match status" value="1"/>
</dbReference>